<sequence>MAQEGHTSIWVSKTARNGPFENAKKAVAAELGHEPTHDEILREVCAAYAGWDK</sequence>
<gene>
    <name evidence="1" type="ORF">NDI79_23395</name>
</gene>
<proteinExistence type="predicted"/>
<dbReference type="EMBL" id="JAMQOQ010000016">
    <property type="protein sequence ID" value="MDS0297113.1"/>
    <property type="molecule type" value="Genomic_DNA"/>
</dbReference>
<name>A0ABU2GAG0_9EURY</name>
<dbReference type="Proteomes" id="UP001254813">
    <property type="component" value="Unassembled WGS sequence"/>
</dbReference>
<comment type="caution">
    <text evidence="1">The sequence shown here is derived from an EMBL/GenBank/DDBJ whole genome shotgun (WGS) entry which is preliminary data.</text>
</comment>
<organism evidence="1 2">
    <name type="scientific">Halogeometricum luteum</name>
    <dbReference type="NCBI Taxonomy" id="2950537"/>
    <lineage>
        <taxon>Archaea</taxon>
        <taxon>Methanobacteriati</taxon>
        <taxon>Methanobacteriota</taxon>
        <taxon>Stenosarchaea group</taxon>
        <taxon>Halobacteria</taxon>
        <taxon>Halobacteriales</taxon>
        <taxon>Haloferacaceae</taxon>
        <taxon>Halogeometricum</taxon>
    </lineage>
</organism>
<dbReference type="RefSeq" id="WP_310931055.1">
    <property type="nucleotide sequence ID" value="NZ_JAMQOQ010000016.1"/>
</dbReference>
<accession>A0ABU2GAG0</accession>
<evidence type="ECO:0000313" key="1">
    <source>
        <dbReference type="EMBL" id="MDS0297113.1"/>
    </source>
</evidence>
<keyword evidence="2" id="KW-1185">Reference proteome</keyword>
<reference evidence="1 2" key="1">
    <citation type="submission" date="2022-06" db="EMBL/GenBank/DDBJ databases">
        <title>Halogeometricum sp. a new haloarchaeum isolate from saline soil.</title>
        <authorList>
            <person name="Strakova D."/>
            <person name="Galisteo C."/>
            <person name="Sanchez-Porro C."/>
            <person name="Ventosa A."/>
        </authorList>
    </citation>
    <scope>NUCLEOTIDE SEQUENCE [LARGE SCALE GENOMIC DNA]</scope>
    <source>
        <strain evidence="2">S3BR25-2</strain>
    </source>
</reference>
<protein>
    <submittedName>
        <fullName evidence="1">Uncharacterized protein</fullName>
    </submittedName>
</protein>
<evidence type="ECO:0000313" key="2">
    <source>
        <dbReference type="Proteomes" id="UP001254813"/>
    </source>
</evidence>